<protein>
    <submittedName>
        <fullName evidence="2">Membrane protein</fullName>
    </submittedName>
</protein>
<organism evidence="2 3">
    <name type="scientific">Chlamydia pecorum</name>
    <dbReference type="NCBI Taxonomy" id="85991"/>
    <lineage>
        <taxon>Bacteria</taxon>
        <taxon>Pseudomonadati</taxon>
        <taxon>Chlamydiota</taxon>
        <taxon>Chlamydiia</taxon>
        <taxon>Chlamydiales</taxon>
        <taxon>Chlamydiaceae</taxon>
        <taxon>Chlamydia/Chlamydophila group</taxon>
        <taxon>Chlamydia</taxon>
    </lineage>
</organism>
<name>A0AA40PQ43_9CHLA</name>
<evidence type="ECO:0000313" key="2">
    <source>
        <dbReference type="EMBL" id="KTF28807.1"/>
    </source>
</evidence>
<feature type="transmembrane region" description="Helical" evidence="1">
    <location>
        <begin position="231"/>
        <end position="254"/>
    </location>
</feature>
<dbReference type="AlphaFoldDB" id="A0AA40PQ43"/>
<evidence type="ECO:0000313" key="3">
    <source>
        <dbReference type="Proteomes" id="UP000054301"/>
    </source>
</evidence>
<keyword evidence="1" id="KW-1133">Transmembrane helix</keyword>
<feature type="transmembrane region" description="Helical" evidence="1">
    <location>
        <begin position="52"/>
        <end position="78"/>
    </location>
</feature>
<feature type="transmembrane region" description="Helical" evidence="1">
    <location>
        <begin position="99"/>
        <end position="126"/>
    </location>
</feature>
<feature type="transmembrane region" description="Helical" evidence="1">
    <location>
        <begin position="146"/>
        <end position="170"/>
    </location>
</feature>
<keyword evidence="1" id="KW-0812">Transmembrane</keyword>
<proteinExistence type="predicted"/>
<dbReference type="RefSeq" id="WP_021756799.1">
    <property type="nucleotide sequence ID" value="NZ_LFRH01000001.1"/>
</dbReference>
<sequence>MAQSFDFLSQRAFKSIFNKQRFLFIFSSLCCFGFIFALFLKLCVQCAPGISLSMLGLAAFFCAFSVICASAVIVQYLLKKEAQQEVCSISYALQKNWKSLWLSLLVSTPFFMAMLAVVTIVMLSVLLCSLPWIGKLFHTVLIFVPYISSVMLILLFLGAFASLFFCVPALSDCKNIDYIKLLLCFKGNVLRQFCGFTIAVMPLGLCCWLALDSFYLMTHLVAMADMHTWSFLVQALVLIVPIACILTPAVGFFFNFSFDFYLSNHGKEFTLPAEE</sequence>
<gene>
    <name evidence="2" type="ORF">cpL1_0018</name>
</gene>
<reference evidence="2 3" key="1">
    <citation type="submission" date="2015-06" db="EMBL/GenBank/DDBJ databases">
        <title>More than comparative genomics: Whole genome sequencing reveals elusive C. pecorum plasmid and re-evaluates genetic differences and phylogenetic relationships between C. pecorum from pig, cattle, sheep and koala hosts.</title>
        <authorList>
            <person name="Jelocnik M."/>
            <person name="Bachmann N.L."/>
            <person name="Kaltenboeck B."/>
            <person name="Waugh C."/>
            <person name="Woolford L."/>
            <person name="Speight N."/>
            <person name="Gillett A."/>
            <person name="Higgins D."/>
            <person name="Flanagan C."/>
            <person name="Myers G."/>
            <person name="Timms P."/>
            <person name="Polkinghorne A."/>
        </authorList>
    </citation>
    <scope>NUCLEOTIDE SEQUENCE [LARGE SCALE GENOMIC DNA]</scope>
    <source>
        <strain evidence="2 3">L1</strain>
    </source>
</reference>
<keyword evidence="1" id="KW-0472">Membrane</keyword>
<evidence type="ECO:0000256" key="1">
    <source>
        <dbReference type="SAM" id="Phobius"/>
    </source>
</evidence>
<feature type="transmembrane region" description="Helical" evidence="1">
    <location>
        <begin position="21"/>
        <end position="40"/>
    </location>
</feature>
<accession>A0AA40PQ43</accession>
<dbReference type="Proteomes" id="UP000054301">
    <property type="component" value="Unassembled WGS sequence"/>
</dbReference>
<feature type="transmembrane region" description="Helical" evidence="1">
    <location>
        <begin position="190"/>
        <end position="211"/>
    </location>
</feature>
<comment type="caution">
    <text evidence="2">The sequence shown here is derived from an EMBL/GenBank/DDBJ whole genome shotgun (WGS) entry which is preliminary data.</text>
</comment>
<dbReference type="EMBL" id="LFRH01000001">
    <property type="protein sequence ID" value="KTF28807.1"/>
    <property type="molecule type" value="Genomic_DNA"/>
</dbReference>